<sequence>MSFEDEWRQLKEDAAAKSSGMRLNGLPAMDPGGPRYPASGGTAPAPDYVVQRDDLGAIGHDAFLLFNGMESGGKHAKVESEAAAAALKAENFAMGAALATVNKTWETQVKSLMQACAHISNHLDYTAKSSKQDDEWIETDLKRISVSKLSEYFK</sequence>
<evidence type="ECO:0000313" key="3">
    <source>
        <dbReference type="Proteomes" id="UP000253741"/>
    </source>
</evidence>
<reference evidence="2 3" key="1">
    <citation type="submission" date="2018-07" db="EMBL/GenBank/DDBJ databases">
        <title>Streptomyces species from bats.</title>
        <authorList>
            <person name="Dunlap C."/>
        </authorList>
    </citation>
    <scope>NUCLEOTIDE SEQUENCE [LARGE SCALE GENOMIC DNA]</scope>
    <source>
        <strain evidence="2 3">AC230</strain>
    </source>
</reference>
<name>A0A370BFY7_9ACTN</name>
<organism evidence="2 3">
    <name type="scientific">Streptomyces corynorhini</name>
    <dbReference type="NCBI Taxonomy" id="2282652"/>
    <lineage>
        <taxon>Bacteria</taxon>
        <taxon>Bacillati</taxon>
        <taxon>Actinomycetota</taxon>
        <taxon>Actinomycetes</taxon>
        <taxon>Kitasatosporales</taxon>
        <taxon>Streptomycetaceae</taxon>
        <taxon>Streptomyces</taxon>
    </lineage>
</organism>
<dbReference type="AlphaFoldDB" id="A0A370BFY7"/>
<evidence type="ECO:0000256" key="1">
    <source>
        <dbReference type="SAM" id="MobiDB-lite"/>
    </source>
</evidence>
<feature type="compositionally biased region" description="Basic and acidic residues" evidence="1">
    <location>
        <begin position="1"/>
        <end position="15"/>
    </location>
</feature>
<dbReference type="RefSeq" id="WP_114623083.1">
    <property type="nucleotide sequence ID" value="NZ_QQNA01000053.1"/>
</dbReference>
<keyword evidence="3" id="KW-1185">Reference proteome</keyword>
<dbReference type="OrthoDB" id="4313158at2"/>
<dbReference type="Proteomes" id="UP000253741">
    <property type="component" value="Unassembled WGS sequence"/>
</dbReference>
<evidence type="ECO:0000313" key="2">
    <source>
        <dbReference type="EMBL" id="RDG38596.1"/>
    </source>
</evidence>
<feature type="region of interest" description="Disordered" evidence="1">
    <location>
        <begin position="1"/>
        <end position="34"/>
    </location>
</feature>
<accession>A0A370BFY7</accession>
<proteinExistence type="predicted"/>
<protein>
    <submittedName>
        <fullName evidence="2">Uncharacterized protein</fullName>
    </submittedName>
</protein>
<gene>
    <name evidence="2" type="ORF">DVH02_08405</name>
</gene>
<dbReference type="EMBL" id="QQNA01000053">
    <property type="protein sequence ID" value="RDG38596.1"/>
    <property type="molecule type" value="Genomic_DNA"/>
</dbReference>
<comment type="caution">
    <text evidence="2">The sequence shown here is derived from an EMBL/GenBank/DDBJ whole genome shotgun (WGS) entry which is preliminary data.</text>
</comment>